<evidence type="ECO:0000313" key="2">
    <source>
        <dbReference type="Proteomes" id="UP000501793"/>
    </source>
</evidence>
<protein>
    <submittedName>
        <fullName evidence="1">Prolyl isomerase (Trigger factor)</fullName>
        <ecNumber evidence="1">5.2.1.8</ecNumber>
    </submittedName>
</protein>
<organism evidence="1 2">
    <name type="scientific">Kyrpidia spormannii</name>
    <dbReference type="NCBI Taxonomy" id="2055160"/>
    <lineage>
        <taxon>Bacteria</taxon>
        <taxon>Bacillati</taxon>
        <taxon>Bacillota</taxon>
        <taxon>Bacilli</taxon>
        <taxon>Bacillales</taxon>
        <taxon>Alicyclobacillaceae</taxon>
        <taxon>Kyrpidia</taxon>
    </lineage>
</organism>
<reference evidence="1" key="1">
    <citation type="submission" date="2020-04" db="EMBL/GenBank/DDBJ databases">
        <authorList>
            <person name="Hogendoorn C."/>
        </authorList>
    </citation>
    <scope>NUCLEOTIDE SEQUENCE</scope>
    <source>
        <strain evidence="1">FAVT5</strain>
    </source>
</reference>
<keyword evidence="1" id="KW-0413">Isomerase</keyword>
<keyword evidence="2" id="KW-1185">Reference proteome</keyword>
<name>A0ACA8Z781_9BACL</name>
<dbReference type="EMBL" id="LR792684">
    <property type="protein sequence ID" value="CAB3390949.1"/>
    <property type="molecule type" value="Genomic_DNA"/>
</dbReference>
<gene>
    <name evidence="1" type="primary">tig</name>
    <name evidence="1" type="ORF">FAVT5_1125</name>
</gene>
<proteinExistence type="predicted"/>
<evidence type="ECO:0000313" key="1">
    <source>
        <dbReference type="EMBL" id="CAB3390949.1"/>
    </source>
</evidence>
<dbReference type="Proteomes" id="UP000501793">
    <property type="component" value="Chromosome"/>
</dbReference>
<dbReference type="EC" id="5.2.1.8" evidence="1"/>
<accession>A0ACA8Z781</accession>
<sequence>MFMITKWEKTEKNLGILEVEVDPGALAQALDQAFKKVVKKVNLPGFRKGRVPRAVFEARFGVEALYNDALDLLLPEAYAKAVEEAQIEPVSQPEIDVVQLEKGKPFIFKAKVTVKPEVELGTYKGVTVEDKEFPVTEEDVDKELENLRRQHAQIEVVGEGGTVQNEDLVMIDFEGFVDGEPLEGGQGEDYQLEIGSGTFVQGFEEQLIGMAQGEDREIRVTFPDDYHVEGLRGKEALFKVHLHDIKRKRLPELDDEFAKDISEFETLEELRADLKNKLEQRAEQDHRTYLENQVVDKVVEGAVVEVPSVMVEHELEHLYHDFADRLQRQGISTEMYFEVTGSSKEKVKEQMRPDAEKRVRTSLVLEAVQKQEGIEPTEEEVEAELEKAAESMRMDVARLKELLTPSQLDSLRQDLAIRKTVEFLVANSTSA</sequence>